<comment type="caution">
    <text evidence="2">The sequence shown here is derived from an EMBL/GenBank/DDBJ whole genome shotgun (WGS) entry which is preliminary data.</text>
</comment>
<protein>
    <submittedName>
        <fullName evidence="2">Uncharacterized protein</fullName>
    </submittedName>
</protein>
<gene>
    <name evidence="2" type="ORF">CesoFtcFv8_014626</name>
</gene>
<dbReference type="Proteomes" id="UP001335648">
    <property type="component" value="Unassembled WGS sequence"/>
</dbReference>
<keyword evidence="3" id="KW-1185">Reference proteome</keyword>
<reference evidence="2 3" key="1">
    <citation type="journal article" date="2023" name="Mol. Biol. Evol.">
        <title>Genomics of Secondarily Temperate Adaptation in the Only Non-Antarctic Icefish.</title>
        <authorList>
            <person name="Rivera-Colon A.G."/>
            <person name="Rayamajhi N."/>
            <person name="Minhas B.F."/>
            <person name="Madrigal G."/>
            <person name="Bilyk K.T."/>
            <person name="Yoon V."/>
            <person name="Hune M."/>
            <person name="Gregory S."/>
            <person name="Cheng C.H.C."/>
            <person name="Catchen J.M."/>
        </authorList>
    </citation>
    <scope>NUCLEOTIDE SEQUENCE [LARGE SCALE GENOMIC DNA]</scope>
    <source>
        <strain evidence="2">JC2023a</strain>
    </source>
</reference>
<evidence type="ECO:0000313" key="2">
    <source>
        <dbReference type="EMBL" id="KAK5888543.1"/>
    </source>
</evidence>
<dbReference type="EMBL" id="JAULUE010002057">
    <property type="protein sequence ID" value="KAK5888543.1"/>
    <property type="molecule type" value="Genomic_DNA"/>
</dbReference>
<accession>A0AAN8BNZ6</accession>
<evidence type="ECO:0000256" key="1">
    <source>
        <dbReference type="SAM" id="MobiDB-lite"/>
    </source>
</evidence>
<organism evidence="2 3">
    <name type="scientific">Champsocephalus esox</name>
    <name type="common">pike icefish</name>
    <dbReference type="NCBI Taxonomy" id="159716"/>
    <lineage>
        <taxon>Eukaryota</taxon>
        <taxon>Metazoa</taxon>
        <taxon>Chordata</taxon>
        <taxon>Craniata</taxon>
        <taxon>Vertebrata</taxon>
        <taxon>Euteleostomi</taxon>
        <taxon>Actinopterygii</taxon>
        <taxon>Neopterygii</taxon>
        <taxon>Teleostei</taxon>
        <taxon>Neoteleostei</taxon>
        <taxon>Acanthomorphata</taxon>
        <taxon>Eupercaria</taxon>
        <taxon>Perciformes</taxon>
        <taxon>Notothenioidei</taxon>
        <taxon>Channichthyidae</taxon>
        <taxon>Champsocephalus</taxon>
    </lineage>
</organism>
<dbReference type="AlphaFoldDB" id="A0AAN8BNZ6"/>
<evidence type="ECO:0000313" key="3">
    <source>
        <dbReference type="Proteomes" id="UP001335648"/>
    </source>
</evidence>
<feature type="region of interest" description="Disordered" evidence="1">
    <location>
        <begin position="59"/>
        <end position="80"/>
    </location>
</feature>
<sequence length="80" mass="8499">MSWGAAETCPASNNSKLGISDNWIVLWPGAGASRTIKRVTLTKREISFNPLKAVNSGASRAQASLRRASGEPQASGMLRL</sequence>
<proteinExistence type="predicted"/>
<name>A0AAN8BNZ6_9TELE</name>